<gene>
    <name evidence="1" type="ORF">GYMLUDRAFT_168640</name>
</gene>
<reference evidence="1 2" key="1">
    <citation type="submission" date="2014-04" db="EMBL/GenBank/DDBJ databases">
        <title>Evolutionary Origins and Diversification of the Mycorrhizal Mutualists.</title>
        <authorList>
            <consortium name="DOE Joint Genome Institute"/>
            <consortium name="Mycorrhizal Genomics Consortium"/>
            <person name="Kohler A."/>
            <person name="Kuo A."/>
            <person name="Nagy L.G."/>
            <person name="Floudas D."/>
            <person name="Copeland A."/>
            <person name="Barry K.W."/>
            <person name="Cichocki N."/>
            <person name="Veneault-Fourrey C."/>
            <person name="LaButti K."/>
            <person name="Lindquist E.A."/>
            <person name="Lipzen A."/>
            <person name="Lundell T."/>
            <person name="Morin E."/>
            <person name="Murat C."/>
            <person name="Riley R."/>
            <person name="Ohm R."/>
            <person name="Sun H."/>
            <person name="Tunlid A."/>
            <person name="Henrissat B."/>
            <person name="Grigoriev I.V."/>
            <person name="Hibbett D.S."/>
            <person name="Martin F."/>
        </authorList>
    </citation>
    <scope>NUCLEOTIDE SEQUENCE [LARGE SCALE GENOMIC DNA]</scope>
    <source>
        <strain evidence="1 2">FD-317 M1</strain>
    </source>
</reference>
<evidence type="ECO:0000313" key="1">
    <source>
        <dbReference type="EMBL" id="KIK59954.1"/>
    </source>
</evidence>
<dbReference type="Proteomes" id="UP000053593">
    <property type="component" value="Unassembled WGS sequence"/>
</dbReference>
<sequence>KHTLILAILGHSTNHHFNSLQCIVGLFLESRQAPEIIVELVAHMGVSVSNSSLCNMIRSLHIKARNRLKTLPLTNKIYDNYDIDFLKG</sequence>
<dbReference type="HOGENOM" id="CLU_142990_0_0_1"/>
<name>A0A0D0CBT1_9AGAR</name>
<dbReference type="OrthoDB" id="4743193at2759"/>
<dbReference type="AlphaFoldDB" id="A0A0D0CBT1"/>
<dbReference type="EMBL" id="KN834777">
    <property type="protein sequence ID" value="KIK59954.1"/>
    <property type="molecule type" value="Genomic_DNA"/>
</dbReference>
<feature type="non-terminal residue" evidence="1">
    <location>
        <position position="1"/>
    </location>
</feature>
<organism evidence="1 2">
    <name type="scientific">Collybiopsis luxurians FD-317 M1</name>
    <dbReference type="NCBI Taxonomy" id="944289"/>
    <lineage>
        <taxon>Eukaryota</taxon>
        <taxon>Fungi</taxon>
        <taxon>Dikarya</taxon>
        <taxon>Basidiomycota</taxon>
        <taxon>Agaricomycotina</taxon>
        <taxon>Agaricomycetes</taxon>
        <taxon>Agaricomycetidae</taxon>
        <taxon>Agaricales</taxon>
        <taxon>Marasmiineae</taxon>
        <taxon>Omphalotaceae</taxon>
        <taxon>Collybiopsis</taxon>
        <taxon>Collybiopsis luxurians</taxon>
    </lineage>
</organism>
<keyword evidence="2" id="KW-1185">Reference proteome</keyword>
<protein>
    <submittedName>
        <fullName evidence="1">Uncharacterized protein</fullName>
    </submittedName>
</protein>
<proteinExistence type="predicted"/>
<accession>A0A0D0CBT1</accession>
<evidence type="ECO:0000313" key="2">
    <source>
        <dbReference type="Proteomes" id="UP000053593"/>
    </source>
</evidence>